<evidence type="ECO:0008006" key="4">
    <source>
        <dbReference type="Google" id="ProtNLM"/>
    </source>
</evidence>
<evidence type="ECO:0000313" key="2">
    <source>
        <dbReference type="EMBL" id="GAD66660.1"/>
    </source>
</evidence>
<sequence>MSLQFDPNLILNTSIGFLFALLLKFLLDLKLAIYAVKFLHFLPVRTLFRSNPPEIKGEWQQSWFVKSSTTFDTDSSRQSAARMRQLGSYCYSEFHSGDDTYVLFGKLDRDQFVGEWHDLNDSLGYSGSFHLIVKSGKQMEGKWIGNSKTTNEVKSGDWQWVKK</sequence>
<dbReference type="eggNOG" id="ENOG50337HY">
    <property type="taxonomic scope" value="Bacteria"/>
</dbReference>
<protein>
    <recommendedName>
        <fullName evidence="4">SMODS-associating 2TM beta-strand rich effector domain-containing protein</fullName>
    </recommendedName>
</protein>
<name>U2ZYZ5_VIBPR</name>
<dbReference type="Proteomes" id="UP000016570">
    <property type="component" value="Unassembled WGS sequence"/>
</dbReference>
<proteinExistence type="predicted"/>
<dbReference type="EMBL" id="BATJ01000004">
    <property type="protein sequence ID" value="GAD66660.1"/>
    <property type="molecule type" value="Genomic_DNA"/>
</dbReference>
<accession>U2ZYZ5</accession>
<keyword evidence="3" id="KW-1185">Reference proteome</keyword>
<comment type="caution">
    <text evidence="2">The sequence shown here is derived from an EMBL/GenBank/DDBJ whole genome shotgun (WGS) entry which is preliminary data.</text>
</comment>
<keyword evidence="1" id="KW-0472">Membrane</keyword>
<reference evidence="2 3" key="1">
    <citation type="submission" date="2013-09" db="EMBL/GenBank/DDBJ databases">
        <title>Whole genome shotgun sequence of Vibrio proteolyticus NBRC 13287.</title>
        <authorList>
            <person name="Isaki S."/>
            <person name="Hosoyama A."/>
            <person name="Numata M."/>
            <person name="Hashimoto M."/>
            <person name="Hosoyama Y."/>
            <person name="Tsuchikane K."/>
            <person name="Noguchi M."/>
            <person name="Hirakata S."/>
            <person name="Ichikawa N."/>
            <person name="Ohji S."/>
            <person name="Yamazoe A."/>
            <person name="Fujita N."/>
        </authorList>
    </citation>
    <scope>NUCLEOTIDE SEQUENCE [LARGE SCALE GENOMIC DNA]</scope>
    <source>
        <strain evidence="2 3">NBRC 13287</strain>
    </source>
</reference>
<dbReference type="RefSeq" id="WP_021704638.1">
    <property type="nucleotide sequence ID" value="NZ_BATJ01000004.1"/>
</dbReference>
<dbReference type="AlphaFoldDB" id="U2ZYZ5"/>
<evidence type="ECO:0000256" key="1">
    <source>
        <dbReference type="SAM" id="Phobius"/>
    </source>
</evidence>
<gene>
    <name evidence="2" type="ORF">VPR01S_04_02640</name>
</gene>
<keyword evidence="1" id="KW-1133">Transmembrane helix</keyword>
<evidence type="ECO:0000313" key="3">
    <source>
        <dbReference type="Proteomes" id="UP000016570"/>
    </source>
</evidence>
<feature type="transmembrane region" description="Helical" evidence="1">
    <location>
        <begin position="15"/>
        <end position="36"/>
    </location>
</feature>
<organism evidence="2 3">
    <name type="scientific">Vibrio proteolyticus NBRC 13287</name>
    <dbReference type="NCBI Taxonomy" id="1219065"/>
    <lineage>
        <taxon>Bacteria</taxon>
        <taxon>Pseudomonadati</taxon>
        <taxon>Pseudomonadota</taxon>
        <taxon>Gammaproteobacteria</taxon>
        <taxon>Vibrionales</taxon>
        <taxon>Vibrionaceae</taxon>
        <taxon>Vibrio</taxon>
    </lineage>
</organism>
<keyword evidence="1" id="KW-0812">Transmembrane</keyword>